<feature type="compositionally biased region" description="Basic and acidic residues" evidence="1">
    <location>
        <begin position="89"/>
        <end position="99"/>
    </location>
</feature>
<reference evidence="3" key="1">
    <citation type="submission" date="2012-11" db="EMBL/GenBank/DDBJ databases">
        <title>Dependencies among metagenomic species, viruses, plasmids and units of genetic variation.</title>
        <authorList>
            <person name="Nielsen H.B."/>
            <person name="Almeida M."/>
            <person name="Juncker A.S."/>
            <person name="Rasmussen S."/>
            <person name="Li J."/>
            <person name="Sunagawa S."/>
            <person name="Plichta D."/>
            <person name="Gautier L."/>
            <person name="Le Chatelier E."/>
            <person name="Peletier E."/>
            <person name="Bonde I."/>
            <person name="Nielsen T."/>
            <person name="Manichanh C."/>
            <person name="Arumugam M."/>
            <person name="Batto J."/>
            <person name="Santos M.B.Q.D."/>
            <person name="Blom N."/>
            <person name="Borruel N."/>
            <person name="Burgdorf K.S."/>
            <person name="Boumezbeur F."/>
            <person name="Casellas F."/>
            <person name="Dore J."/>
            <person name="Guarner F."/>
            <person name="Hansen T."/>
            <person name="Hildebrand F."/>
            <person name="Kaas R.S."/>
            <person name="Kennedy S."/>
            <person name="Kristiansen K."/>
            <person name="Kultima J.R."/>
            <person name="Leonard P."/>
            <person name="Levenez F."/>
            <person name="Lund O."/>
            <person name="Moumen B."/>
            <person name="Le Paslier D."/>
            <person name="Pons N."/>
            <person name="Pedersen O."/>
            <person name="Prifti E."/>
            <person name="Qin J."/>
            <person name="Raes J."/>
            <person name="Tap J."/>
            <person name="Tims S."/>
            <person name="Ussery D.W."/>
            <person name="Yamada T."/>
            <person name="MetaHit consortium"/>
            <person name="Renault P."/>
            <person name="Sicheritz-Ponten T."/>
            <person name="Bork P."/>
            <person name="Wang J."/>
            <person name="Brunak S."/>
            <person name="Ehrlich S.D."/>
        </authorList>
    </citation>
    <scope>NUCLEOTIDE SEQUENCE [LARGE SCALE GENOMIC DNA]</scope>
</reference>
<proteinExistence type="predicted"/>
<evidence type="ECO:0000256" key="2">
    <source>
        <dbReference type="SAM" id="Phobius"/>
    </source>
</evidence>
<gene>
    <name evidence="3" type="ORF">BN481_00445</name>
</gene>
<comment type="caution">
    <text evidence="3">The sequence shown here is derived from an EMBL/GenBank/DDBJ whole genome shotgun (WGS) entry which is preliminary data.</text>
</comment>
<name>R5UFK6_MEDGN</name>
<feature type="compositionally biased region" description="Basic and acidic residues" evidence="1">
    <location>
        <begin position="29"/>
        <end position="38"/>
    </location>
</feature>
<organism evidence="3">
    <name type="scientific">Mediterraneibacter gnavus CAG:126</name>
    <dbReference type="NCBI Taxonomy" id="1263106"/>
    <lineage>
        <taxon>Bacteria</taxon>
        <taxon>Bacillati</taxon>
        <taxon>Bacillota</taxon>
        <taxon>Clostridia</taxon>
        <taxon>Lachnospirales</taxon>
        <taxon>Lachnospiraceae</taxon>
        <taxon>Mediterraneibacter</taxon>
    </lineage>
</organism>
<keyword evidence="2" id="KW-0472">Membrane</keyword>
<feature type="compositionally biased region" description="Basic residues" evidence="1">
    <location>
        <begin position="50"/>
        <end position="59"/>
    </location>
</feature>
<keyword evidence="2" id="KW-0812">Transmembrane</keyword>
<evidence type="ECO:0000313" key="3">
    <source>
        <dbReference type="EMBL" id="CCZ67617.1"/>
    </source>
</evidence>
<feature type="transmembrane region" description="Helical" evidence="2">
    <location>
        <begin position="237"/>
        <end position="257"/>
    </location>
</feature>
<feature type="transmembrane region" description="Helical" evidence="2">
    <location>
        <begin position="153"/>
        <end position="175"/>
    </location>
</feature>
<dbReference type="AlphaFoldDB" id="R5UFK6"/>
<feature type="region of interest" description="Disordered" evidence="1">
    <location>
        <begin position="29"/>
        <end position="133"/>
    </location>
</feature>
<protein>
    <submittedName>
        <fullName evidence="3">Uncharacterized protein</fullName>
    </submittedName>
</protein>
<dbReference type="Proteomes" id="UP000018114">
    <property type="component" value="Unassembled WGS sequence"/>
</dbReference>
<evidence type="ECO:0000256" key="1">
    <source>
        <dbReference type="SAM" id="MobiDB-lite"/>
    </source>
</evidence>
<feature type="transmembrane region" description="Helical" evidence="2">
    <location>
        <begin position="277"/>
        <end position="294"/>
    </location>
</feature>
<accession>R5UFK6</accession>
<feature type="compositionally biased region" description="Basic and acidic residues" evidence="1">
    <location>
        <begin position="117"/>
        <end position="131"/>
    </location>
</feature>
<feature type="compositionally biased region" description="Polar residues" evidence="1">
    <location>
        <begin position="76"/>
        <end position="85"/>
    </location>
</feature>
<dbReference type="EMBL" id="CBAL010000085">
    <property type="protein sequence ID" value="CCZ67617.1"/>
    <property type="molecule type" value="Genomic_DNA"/>
</dbReference>
<feature type="transmembrane region" description="Helical" evidence="2">
    <location>
        <begin position="195"/>
        <end position="216"/>
    </location>
</feature>
<sequence>MSSKNNNEHFFNQDFEVTYEDDPIFHYEEEPLTKREFQTVDLKSQPKPRASGKKKKKKNIQMPLQGDETILMDPITNGSVSPQSGRKNHQWEEEPDRRKNPSRSKRPTSDSDDYEDERPRREKSSSKRKSDLLSPVKTTAKYGGKAIYKTASIIIRFVSLLLIAGTAAFLAYNFWRGSAPYGDPVTAVEEKNYCLAAYAGVAGFFLLFECISFLWAMTRVRVRDGRKTYKEDTGRGLFSFIFIYVCSYASFWINQIIPQSPDVLKGIRGALDVFGSMHNALLGLCLAGVISCLVRKYAK</sequence>
<keyword evidence="2" id="KW-1133">Transmembrane helix</keyword>